<protein>
    <submittedName>
        <fullName evidence="2">Uncharacterized protein</fullName>
    </submittedName>
</protein>
<evidence type="ECO:0000313" key="2">
    <source>
        <dbReference type="EMBL" id="EJK48756.1"/>
    </source>
</evidence>
<reference evidence="2 3" key="1">
    <citation type="journal article" date="2012" name="Genome Biol.">
        <title>Genome and low-iron response of an oceanic diatom adapted to chronic iron limitation.</title>
        <authorList>
            <person name="Lommer M."/>
            <person name="Specht M."/>
            <person name="Roy A.S."/>
            <person name="Kraemer L."/>
            <person name="Andreson R."/>
            <person name="Gutowska M.A."/>
            <person name="Wolf J."/>
            <person name="Bergner S.V."/>
            <person name="Schilhabel M.B."/>
            <person name="Klostermeier U.C."/>
            <person name="Beiko R.G."/>
            <person name="Rosenstiel P."/>
            <person name="Hippler M."/>
            <person name="Laroche J."/>
        </authorList>
    </citation>
    <scope>NUCLEOTIDE SEQUENCE [LARGE SCALE GENOMIC DNA]</scope>
    <source>
        <strain evidence="2 3">CCMP1005</strain>
    </source>
</reference>
<feature type="compositionally biased region" description="Low complexity" evidence="1">
    <location>
        <begin position="117"/>
        <end position="136"/>
    </location>
</feature>
<feature type="region of interest" description="Disordered" evidence="1">
    <location>
        <begin position="68"/>
        <end position="166"/>
    </location>
</feature>
<evidence type="ECO:0000256" key="1">
    <source>
        <dbReference type="SAM" id="MobiDB-lite"/>
    </source>
</evidence>
<organism evidence="2 3">
    <name type="scientific">Thalassiosira oceanica</name>
    <name type="common">Marine diatom</name>
    <dbReference type="NCBI Taxonomy" id="159749"/>
    <lineage>
        <taxon>Eukaryota</taxon>
        <taxon>Sar</taxon>
        <taxon>Stramenopiles</taxon>
        <taxon>Ochrophyta</taxon>
        <taxon>Bacillariophyta</taxon>
        <taxon>Coscinodiscophyceae</taxon>
        <taxon>Thalassiosirophycidae</taxon>
        <taxon>Thalassiosirales</taxon>
        <taxon>Thalassiosiraceae</taxon>
        <taxon>Thalassiosira</taxon>
    </lineage>
</organism>
<proteinExistence type="predicted"/>
<keyword evidence="3" id="KW-1185">Reference proteome</keyword>
<accession>K0RIP9</accession>
<sequence>MPGFAPWPFSESPSPGESENAQGAKPGNDPDLISSIELGSDVIARSSRVESIITLPACSLNTFRPRNINRSADQHGTGWQGITRRRPPIARASTAPPRPTLSPRPASDDESLAQHGSPPSARSAVASSDGVSGSSRPPRRKRKLRRPDFKAGMPGRGGLGEVQDWSPQGQLPRKICDETGPKVCQLVPFFRVVQIKLQGILS</sequence>
<dbReference type="Proteomes" id="UP000266841">
    <property type="component" value="Unassembled WGS sequence"/>
</dbReference>
<comment type="caution">
    <text evidence="2">The sequence shown here is derived from an EMBL/GenBank/DDBJ whole genome shotgun (WGS) entry which is preliminary data.</text>
</comment>
<evidence type="ECO:0000313" key="3">
    <source>
        <dbReference type="Proteomes" id="UP000266841"/>
    </source>
</evidence>
<dbReference type="EMBL" id="AGNL01045459">
    <property type="protein sequence ID" value="EJK48756.1"/>
    <property type="molecule type" value="Genomic_DNA"/>
</dbReference>
<feature type="region of interest" description="Disordered" evidence="1">
    <location>
        <begin position="1"/>
        <end position="33"/>
    </location>
</feature>
<name>K0RIP9_THAOC</name>
<gene>
    <name evidence="2" type="ORF">THAOC_32418</name>
</gene>
<feature type="compositionally biased region" description="Low complexity" evidence="1">
    <location>
        <begin position="1"/>
        <end position="19"/>
    </location>
</feature>
<dbReference type="AlphaFoldDB" id="K0RIP9"/>